<evidence type="ECO:0000313" key="1">
    <source>
        <dbReference type="EMBL" id="CAD7575001.1"/>
    </source>
</evidence>
<accession>A0A7R9J9K6</accession>
<dbReference type="EMBL" id="OE182823">
    <property type="protein sequence ID" value="CAD7575001.1"/>
    <property type="molecule type" value="Genomic_DNA"/>
</dbReference>
<protein>
    <submittedName>
        <fullName evidence="1">(California timema) hypothetical protein</fullName>
    </submittedName>
</protein>
<name>A0A7R9J9K6_TIMCA</name>
<proteinExistence type="predicted"/>
<sequence length="81" mass="9245">MCCYKIDKRVFLFRQSTPVEWRFTDAGEKVRVSVRSGRIIPVPVMAGETIDYKTKASYKGKVRVALSQAIQSLSLNDNYNI</sequence>
<gene>
    <name evidence="1" type="ORF">TCMB3V08_LOCUS7602</name>
</gene>
<organism evidence="1">
    <name type="scientific">Timema californicum</name>
    <name type="common">California timema</name>
    <name type="synonym">Walking stick</name>
    <dbReference type="NCBI Taxonomy" id="61474"/>
    <lineage>
        <taxon>Eukaryota</taxon>
        <taxon>Metazoa</taxon>
        <taxon>Ecdysozoa</taxon>
        <taxon>Arthropoda</taxon>
        <taxon>Hexapoda</taxon>
        <taxon>Insecta</taxon>
        <taxon>Pterygota</taxon>
        <taxon>Neoptera</taxon>
        <taxon>Polyneoptera</taxon>
        <taxon>Phasmatodea</taxon>
        <taxon>Timematodea</taxon>
        <taxon>Timematoidea</taxon>
        <taxon>Timematidae</taxon>
        <taxon>Timema</taxon>
    </lineage>
</organism>
<reference evidence="1" key="1">
    <citation type="submission" date="2020-11" db="EMBL/GenBank/DDBJ databases">
        <authorList>
            <person name="Tran Van P."/>
        </authorList>
    </citation>
    <scope>NUCLEOTIDE SEQUENCE</scope>
</reference>
<dbReference type="AlphaFoldDB" id="A0A7R9J9K6"/>